<evidence type="ECO:0000256" key="3">
    <source>
        <dbReference type="ARBA" id="ARBA00022603"/>
    </source>
</evidence>
<evidence type="ECO:0000313" key="10">
    <source>
        <dbReference type="EMBL" id="PWE83720.1"/>
    </source>
</evidence>
<dbReference type="AlphaFoldDB" id="A0A2U2EGS8"/>
<organism evidence="10 11">
    <name type="scientific">Agathobacter rectalis</name>
    <dbReference type="NCBI Taxonomy" id="39491"/>
    <lineage>
        <taxon>Bacteria</taxon>
        <taxon>Bacillati</taxon>
        <taxon>Bacillota</taxon>
        <taxon>Clostridia</taxon>
        <taxon>Lachnospirales</taxon>
        <taxon>Lachnospiraceae</taxon>
        <taxon>Agathobacter</taxon>
    </lineage>
</organism>
<dbReference type="InterPro" id="IPR029063">
    <property type="entry name" value="SAM-dependent_MTases_sf"/>
</dbReference>
<dbReference type="SUPFAM" id="SSF53335">
    <property type="entry name" value="S-adenosyl-L-methionine-dependent methyltransferases"/>
    <property type="match status" value="1"/>
</dbReference>
<evidence type="ECO:0000256" key="2">
    <source>
        <dbReference type="ARBA" id="ARBA00011900"/>
    </source>
</evidence>
<sequence>MITGELRNKIDKIWETFWTGGITNPLDVIEQFTYLLFIKQLDEVETTKENEANFLGVDYESMFPGECQKYRWSKFKNLGSAEEMYELVLNGVFPFIKNLHQDGDSAYARYMGDAIFKIPTAAMLSKIVDGIDKLELGDEDSKGDLYEYLLSKVATAGTNGQFRTPRHIIKMMVELVKPSPDDTIIDPAMGSAGFLIEAQSYLRENHPELFLHQESLEHFNNTMFYGNDMDRTMLRIGAMNMLLHGVENPNISYRDSLSEQNTDVEKYSLVLANPPFKGSLDYEAVSADLLKVTKTKKTELLFLALFLRILQKGGRAAVIVPDGVLFGSSKAHKQIRKEIIENNKLDAVISMPSGVFKPYAGVSTAILIFTKTGSSDTDKVWFYDMKADGLSLDDKRQEIADNDIPDIIERFNHLEAEIDRKRTDQSFFVPVDEIISNDYDLSINKYKEIVYEAVQYEPTEVIIGKIDALESEIQGELAELKKLLDV</sequence>
<evidence type="ECO:0000259" key="8">
    <source>
        <dbReference type="Pfam" id="PF02384"/>
    </source>
</evidence>
<evidence type="ECO:0000256" key="1">
    <source>
        <dbReference type="ARBA" id="ARBA00006594"/>
    </source>
</evidence>
<dbReference type="Gene3D" id="3.40.50.150">
    <property type="entry name" value="Vaccinia Virus protein VP39"/>
    <property type="match status" value="1"/>
</dbReference>
<dbReference type="GO" id="GO:0009007">
    <property type="term" value="F:site-specific DNA-methyltransferase (adenine-specific) activity"/>
    <property type="evidence" value="ECO:0007669"/>
    <property type="project" value="UniProtKB-EC"/>
</dbReference>
<dbReference type="PANTHER" id="PTHR42933">
    <property type="entry name" value="SLR6095 PROTEIN"/>
    <property type="match status" value="1"/>
</dbReference>
<dbReference type="Pfam" id="PF02384">
    <property type="entry name" value="N6_Mtase"/>
    <property type="match status" value="1"/>
</dbReference>
<keyword evidence="5" id="KW-0949">S-adenosyl-L-methionine</keyword>
<keyword evidence="3 10" id="KW-0489">Methyltransferase</keyword>
<comment type="similarity">
    <text evidence="1">Belongs to the N(4)/N(6)-methyltransferase family.</text>
</comment>
<dbReference type="InterPro" id="IPR051537">
    <property type="entry name" value="DNA_Adenine_Mtase"/>
</dbReference>
<dbReference type="GO" id="GO:0008170">
    <property type="term" value="F:N-methyltransferase activity"/>
    <property type="evidence" value="ECO:0007669"/>
    <property type="project" value="InterPro"/>
</dbReference>
<evidence type="ECO:0000313" key="11">
    <source>
        <dbReference type="Proteomes" id="UP000245905"/>
    </source>
</evidence>
<dbReference type="EC" id="2.1.1.72" evidence="2"/>
<evidence type="ECO:0000256" key="7">
    <source>
        <dbReference type="ARBA" id="ARBA00047942"/>
    </source>
</evidence>
<dbReference type="EMBL" id="JRFS01000016">
    <property type="protein sequence ID" value="PWE83720.1"/>
    <property type="molecule type" value="Genomic_DNA"/>
</dbReference>
<dbReference type="InterPro" id="IPR003356">
    <property type="entry name" value="DNA_methylase_A-5"/>
</dbReference>
<proteinExistence type="inferred from homology"/>
<dbReference type="InterPro" id="IPR002052">
    <property type="entry name" value="DNA_methylase_N6_adenine_CS"/>
</dbReference>
<comment type="caution">
    <text evidence="10">The sequence shown here is derived from an EMBL/GenBank/DDBJ whole genome shotgun (WGS) entry which is preliminary data.</text>
</comment>
<accession>A0A2U2EGS8</accession>
<feature type="domain" description="N6 adenine-specific DNA methyltransferase N-terminal" evidence="9">
    <location>
        <begin position="6"/>
        <end position="129"/>
    </location>
</feature>
<name>A0A2U2EGS8_9FIRM</name>
<dbReference type="PROSITE" id="PS00092">
    <property type="entry name" value="N6_MTASE"/>
    <property type="match status" value="1"/>
</dbReference>
<feature type="domain" description="DNA methylase adenine-specific" evidence="8">
    <location>
        <begin position="139"/>
        <end position="448"/>
    </location>
</feature>
<dbReference type="Proteomes" id="UP000245905">
    <property type="component" value="Unassembled WGS sequence"/>
</dbReference>
<reference evidence="10 11" key="1">
    <citation type="submission" date="2014-09" db="EMBL/GenBank/DDBJ databases">
        <title>Butyrate-producing bacteria isolated from human gut.</title>
        <authorList>
            <person name="Zhang Q."/>
            <person name="Zhao L."/>
        </authorList>
    </citation>
    <scope>NUCLEOTIDE SEQUENCE [LARGE SCALE GENOMIC DNA]</scope>
    <source>
        <strain evidence="10 11">R22</strain>
    </source>
</reference>
<dbReference type="InterPro" id="IPR022749">
    <property type="entry name" value="D12N6_MeTrfase_N"/>
</dbReference>
<keyword evidence="4 10" id="KW-0808">Transferase</keyword>
<dbReference type="Pfam" id="PF12161">
    <property type="entry name" value="HsdM_N"/>
    <property type="match status" value="1"/>
</dbReference>
<dbReference type="PANTHER" id="PTHR42933:SF3">
    <property type="entry name" value="TYPE I RESTRICTION ENZYME MJAVIII METHYLASE SUBUNIT"/>
    <property type="match status" value="1"/>
</dbReference>
<dbReference type="PRINTS" id="PR00507">
    <property type="entry name" value="N12N6MTFRASE"/>
</dbReference>
<protein>
    <recommendedName>
        <fullName evidence="2">site-specific DNA-methyltransferase (adenine-specific)</fullName>
        <ecNumber evidence="2">2.1.1.72</ecNumber>
    </recommendedName>
</protein>
<comment type="catalytic activity">
    <reaction evidence="7">
        <text>a 2'-deoxyadenosine in DNA + S-adenosyl-L-methionine = an N(6)-methyl-2'-deoxyadenosine in DNA + S-adenosyl-L-homocysteine + H(+)</text>
        <dbReference type="Rhea" id="RHEA:15197"/>
        <dbReference type="Rhea" id="RHEA-COMP:12418"/>
        <dbReference type="Rhea" id="RHEA-COMP:12419"/>
        <dbReference type="ChEBI" id="CHEBI:15378"/>
        <dbReference type="ChEBI" id="CHEBI:57856"/>
        <dbReference type="ChEBI" id="CHEBI:59789"/>
        <dbReference type="ChEBI" id="CHEBI:90615"/>
        <dbReference type="ChEBI" id="CHEBI:90616"/>
        <dbReference type="EC" id="2.1.1.72"/>
    </reaction>
</comment>
<dbReference type="Gene3D" id="1.20.1260.30">
    <property type="match status" value="1"/>
</dbReference>
<dbReference type="RefSeq" id="WP_109258080.1">
    <property type="nucleotide sequence ID" value="NZ_JRFS01000016.1"/>
</dbReference>
<evidence type="ECO:0000256" key="5">
    <source>
        <dbReference type="ARBA" id="ARBA00022691"/>
    </source>
</evidence>
<gene>
    <name evidence="10" type="ORF">LD38_09605</name>
</gene>
<evidence type="ECO:0000259" key="9">
    <source>
        <dbReference type="Pfam" id="PF12161"/>
    </source>
</evidence>
<dbReference type="GO" id="GO:0009307">
    <property type="term" value="P:DNA restriction-modification system"/>
    <property type="evidence" value="ECO:0007669"/>
    <property type="project" value="UniProtKB-KW"/>
</dbReference>
<evidence type="ECO:0000256" key="6">
    <source>
        <dbReference type="ARBA" id="ARBA00022747"/>
    </source>
</evidence>
<dbReference type="GO" id="GO:0032259">
    <property type="term" value="P:methylation"/>
    <property type="evidence" value="ECO:0007669"/>
    <property type="project" value="UniProtKB-KW"/>
</dbReference>
<dbReference type="InterPro" id="IPR038333">
    <property type="entry name" value="T1MK-like_N_sf"/>
</dbReference>
<dbReference type="GO" id="GO:0003677">
    <property type="term" value="F:DNA binding"/>
    <property type="evidence" value="ECO:0007669"/>
    <property type="project" value="InterPro"/>
</dbReference>
<keyword evidence="6" id="KW-0680">Restriction system</keyword>
<evidence type="ECO:0000256" key="4">
    <source>
        <dbReference type="ARBA" id="ARBA00022679"/>
    </source>
</evidence>